<evidence type="ECO:0000256" key="2">
    <source>
        <dbReference type="ARBA" id="ARBA00006526"/>
    </source>
</evidence>
<dbReference type="Pfam" id="PF08352">
    <property type="entry name" value="oligo_HPY"/>
    <property type="match status" value="1"/>
</dbReference>
<dbReference type="PROSITE" id="PS50893">
    <property type="entry name" value="ABC_TRANSPORTER_2"/>
    <property type="match status" value="2"/>
</dbReference>
<dbReference type="InterPro" id="IPR017871">
    <property type="entry name" value="ABC_transporter-like_CS"/>
</dbReference>
<dbReference type="InterPro" id="IPR027417">
    <property type="entry name" value="P-loop_NTPase"/>
</dbReference>
<keyword evidence="6 11" id="KW-0067">ATP-binding</keyword>
<dbReference type="PANTHER" id="PTHR43297:SF2">
    <property type="entry name" value="DIPEPTIDE TRANSPORT ATP-BINDING PROTEIN DPPD"/>
    <property type="match status" value="1"/>
</dbReference>
<protein>
    <recommendedName>
        <fullName evidence="8">ABC-type dipeptide transporter</fullName>
        <ecNumber evidence="8">7.4.2.9</ecNumber>
    </recommendedName>
</protein>
<accession>A0A286BZB2</accession>
<evidence type="ECO:0000259" key="10">
    <source>
        <dbReference type="PROSITE" id="PS50893"/>
    </source>
</evidence>
<feature type="domain" description="ABC transporter" evidence="10">
    <location>
        <begin position="270"/>
        <end position="522"/>
    </location>
</feature>
<evidence type="ECO:0000256" key="7">
    <source>
        <dbReference type="ARBA" id="ARBA00023136"/>
    </source>
</evidence>
<evidence type="ECO:0000256" key="6">
    <source>
        <dbReference type="ARBA" id="ARBA00022840"/>
    </source>
</evidence>
<sequence>MNLLTVSQLKVQFGDQVAVKEVSLTLAPGEVLALAGESGSGKSLTAAAILGLLPATAQASGAIHFSGRSLLNQPESLLNRLRGHDIAMVFQNSLSTLDPSWRVGKQLQHNLRRLNPSLRGAALRAEALRWLERMHIREAQHVFDLFPHELSGGMRQRVLIALAVMCQPSLLIADEPTTALDASVQFEVLSLLRELRGQHNMAMLLITHDFGVVAALADRVAVMRQGVIVETGVTRDIIARPQHPYTQTLLAAVPRPDLQPVSPSDSAILLQASGIGRDYWRRQPARWWPQKSAFSAVDAVDVQIGQGEVVGVIGESGSGKSTLLRLLAQLIAPTRGSVRFAGQPLTLADADAQRAFRRQVQCVFQDSLASFNPRLTLREQLIRPQLRLSSASNRTEALLRAQQVFSEVGLNPALLARYPHQLSGGQRQRANIARALVVNPSCLLLDEPTSALDLSIQAQVMRLLTQLHQQRQLSCLFVSHNLALVTQFCQRIVVMEGGKVVDDFPRHALYAPQRHAVTQRLLAANLLPDAVIDRDRQRA</sequence>
<dbReference type="PANTHER" id="PTHR43297">
    <property type="entry name" value="OLIGOPEPTIDE TRANSPORT ATP-BINDING PROTEIN APPD"/>
    <property type="match status" value="1"/>
</dbReference>
<dbReference type="Gene3D" id="3.40.50.300">
    <property type="entry name" value="P-loop containing nucleotide triphosphate hydrolases"/>
    <property type="match status" value="2"/>
</dbReference>
<dbReference type="Pfam" id="PF00005">
    <property type="entry name" value="ABC_tran"/>
    <property type="match status" value="2"/>
</dbReference>
<evidence type="ECO:0000313" key="12">
    <source>
        <dbReference type="Proteomes" id="UP000219271"/>
    </source>
</evidence>
<dbReference type="EMBL" id="OCMY01000001">
    <property type="protein sequence ID" value="SOD39492.1"/>
    <property type="molecule type" value="Genomic_DNA"/>
</dbReference>
<keyword evidence="7" id="KW-0472">Membrane</keyword>
<keyword evidence="12" id="KW-1185">Reference proteome</keyword>
<dbReference type="GO" id="GO:0005886">
    <property type="term" value="C:plasma membrane"/>
    <property type="evidence" value="ECO:0007669"/>
    <property type="project" value="UniProtKB-SubCell"/>
</dbReference>
<dbReference type="InterPro" id="IPR003593">
    <property type="entry name" value="AAA+_ATPase"/>
</dbReference>
<feature type="domain" description="ABC transporter" evidence="10">
    <location>
        <begin position="1"/>
        <end position="250"/>
    </location>
</feature>
<dbReference type="PROSITE" id="PS00211">
    <property type="entry name" value="ABC_TRANSPORTER_1"/>
    <property type="match status" value="2"/>
</dbReference>
<dbReference type="CDD" id="cd03257">
    <property type="entry name" value="ABC_NikE_OppD_transporters"/>
    <property type="match status" value="2"/>
</dbReference>
<keyword evidence="3" id="KW-0813">Transport</keyword>
<organism evidence="11 12">
    <name type="scientific">Candidatus Pantoea floridensis</name>
    <dbReference type="NCBI Taxonomy" id="1938870"/>
    <lineage>
        <taxon>Bacteria</taxon>
        <taxon>Pseudomonadati</taxon>
        <taxon>Pseudomonadota</taxon>
        <taxon>Gammaproteobacteria</taxon>
        <taxon>Enterobacterales</taxon>
        <taxon>Erwiniaceae</taxon>
        <taxon>Pantoea</taxon>
    </lineage>
</organism>
<name>A0A286BZB2_9GAMM</name>
<gene>
    <name evidence="11" type="ORF">SAMN06273570_3940</name>
</gene>
<dbReference type="InterPro" id="IPR013563">
    <property type="entry name" value="Oligopep_ABC_C"/>
</dbReference>
<keyword evidence="5" id="KW-0547">Nucleotide-binding</keyword>
<dbReference type="EC" id="7.4.2.9" evidence="8"/>
<dbReference type="NCBIfam" id="NF007739">
    <property type="entry name" value="PRK10419.1"/>
    <property type="match status" value="2"/>
</dbReference>
<dbReference type="InterPro" id="IPR003439">
    <property type="entry name" value="ABC_transporter-like_ATP-bd"/>
</dbReference>
<evidence type="ECO:0000256" key="5">
    <source>
        <dbReference type="ARBA" id="ARBA00022741"/>
    </source>
</evidence>
<dbReference type="SUPFAM" id="SSF52540">
    <property type="entry name" value="P-loop containing nucleoside triphosphate hydrolases"/>
    <property type="match status" value="2"/>
</dbReference>
<evidence type="ECO:0000256" key="1">
    <source>
        <dbReference type="ARBA" id="ARBA00004417"/>
    </source>
</evidence>
<keyword evidence="4" id="KW-1003">Cell membrane</keyword>
<dbReference type="Proteomes" id="UP000219271">
    <property type="component" value="Unassembled WGS sequence"/>
</dbReference>
<dbReference type="GO" id="GO:0005524">
    <property type="term" value="F:ATP binding"/>
    <property type="evidence" value="ECO:0007669"/>
    <property type="project" value="UniProtKB-KW"/>
</dbReference>
<evidence type="ECO:0000256" key="4">
    <source>
        <dbReference type="ARBA" id="ARBA00022475"/>
    </source>
</evidence>
<comment type="subcellular location">
    <subcellularLocation>
        <location evidence="1">Cell inner membrane</location>
        <topology evidence="1">Peripheral membrane protein</topology>
    </subcellularLocation>
</comment>
<evidence type="ECO:0000313" key="11">
    <source>
        <dbReference type="EMBL" id="SOD39492.1"/>
    </source>
</evidence>
<dbReference type="GO" id="GO:0016887">
    <property type="term" value="F:ATP hydrolysis activity"/>
    <property type="evidence" value="ECO:0007669"/>
    <property type="project" value="InterPro"/>
</dbReference>
<comment type="similarity">
    <text evidence="2">Belongs to the ABC transporter superfamily. Drug exporter-2 (TC 3.A.1.117) family.</text>
</comment>
<comment type="catalytic activity">
    <reaction evidence="9">
        <text>a dipeptide(out) + ATP + H2O = a dipeptide(in) + ADP + phosphate + H(+)</text>
        <dbReference type="Rhea" id="RHEA:23120"/>
        <dbReference type="ChEBI" id="CHEBI:15377"/>
        <dbReference type="ChEBI" id="CHEBI:15378"/>
        <dbReference type="ChEBI" id="CHEBI:30616"/>
        <dbReference type="ChEBI" id="CHEBI:43474"/>
        <dbReference type="ChEBI" id="CHEBI:90799"/>
        <dbReference type="ChEBI" id="CHEBI:456216"/>
        <dbReference type="EC" id="7.4.2.9"/>
    </reaction>
</comment>
<dbReference type="GO" id="GO:0015833">
    <property type="term" value="P:peptide transport"/>
    <property type="evidence" value="ECO:0007669"/>
    <property type="project" value="InterPro"/>
</dbReference>
<dbReference type="AlphaFoldDB" id="A0A286BZB2"/>
<proteinExistence type="inferred from homology"/>
<dbReference type="OrthoDB" id="9784450at2"/>
<dbReference type="SMART" id="SM00382">
    <property type="entry name" value="AAA"/>
    <property type="match status" value="2"/>
</dbReference>
<evidence type="ECO:0000256" key="8">
    <source>
        <dbReference type="ARBA" id="ARBA00038852"/>
    </source>
</evidence>
<dbReference type="InterPro" id="IPR050388">
    <property type="entry name" value="ABC_Ni/Peptide_Import"/>
</dbReference>
<reference evidence="12" key="1">
    <citation type="submission" date="2017-09" db="EMBL/GenBank/DDBJ databases">
        <authorList>
            <person name="Varghese N."/>
            <person name="Submissions S."/>
        </authorList>
    </citation>
    <scope>NUCLEOTIDE SEQUENCE [LARGE SCALE GENOMIC DNA]</scope>
    <source>
        <strain evidence="12">JKS000234</strain>
    </source>
</reference>
<evidence type="ECO:0000256" key="3">
    <source>
        <dbReference type="ARBA" id="ARBA00022448"/>
    </source>
</evidence>
<dbReference type="RefSeq" id="WP_097097291.1">
    <property type="nucleotide sequence ID" value="NZ_OCMY01000001.1"/>
</dbReference>
<dbReference type="NCBIfam" id="NF008453">
    <property type="entry name" value="PRK11308.1"/>
    <property type="match status" value="2"/>
</dbReference>
<evidence type="ECO:0000256" key="9">
    <source>
        <dbReference type="ARBA" id="ARBA00047356"/>
    </source>
</evidence>